<dbReference type="InterPro" id="IPR006450">
    <property type="entry name" value="Phage_HK97_gp6-like"/>
</dbReference>
<evidence type="ECO:0000313" key="4">
    <source>
        <dbReference type="Proteomes" id="UP000254133"/>
    </source>
</evidence>
<dbReference type="Proteomes" id="UP001163632">
    <property type="component" value="Chromosome"/>
</dbReference>
<dbReference type="NCBIfam" id="TIGR01560">
    <property type="entry name" value="put_DNA_pack"/>
    <property type="match status" value="1"/>
</dbReference>
<keyword evidence="6" id="KW-1185">Reference proteome</keyword>
<dbReference type="InterPro" id="IPR021146">
    <property type="entry name" value="Phage_gp6-like_head-tail"/>
</dbReference>
<dbReference type="EMBL" id="UGPZ01000002">
    <property type="protein sequence ID" value="STY90196.1"/>
    <property type="molecule type" value="Genomic_DNA"/>
</dbReference>
<evidence type="ECO:0000313" key="1">
    <source>
        <dbReference type="EMBL" id="STY90196.1"/>
    </source>
</evidence>
<dbReference type="GeneID" id="77189165"/>
<dbReference type="EMBL" id="CP087830">
    <property type="protein sequence ID" value="UZA04005.1"/>
    <property type="molecule type" value="Genomic_DNA"/>
</dbReference>
<reference evidence="1 4" key="1">
    <citation type="submission" date="2018-06" db="EMBL/GenBank/DDBJ databases">
        <authorList>
            <consortium name="Pathogen Informatics"/>
            <person name="Doyle S."/>
        </authorList>
    </citation>
    <scope>NUCLEOTIDE SEQUENCE [LARGE SCALE GENOMIC DNA]</scope>
    <source>
        <strain evidence="1 4">NCTC9426</strain>
    </source>
</reference>
<dbReference type="Pfam" id="PF05135">
    <property type="entry name" value="Phage_connect_1"/>
    <property type="match status" value="1"/>
</dbReference>
<evidence type="ECO:0000313" key="2">
    <source>
        <dbReference type="EMBL" id="UZA04005.1"/>
    </source>
</evidence>
<proteinExistence type="predicted"/>
<reference evidence="2 5" key="2">
    <citation type="journal article" date="2022" name="BMC Microbiol.">
        <title>Whole genome sequencing of Moraxella bovis strains from North America reveals two genotypes with different genetic determinants.</title>
        <authorList>
            <person name="Wynn E.L."/>
            <person name="Hille M.M."/>
            <person name="Loy J.D."/>
            <person name="Schuller G."/>
            <person name="Kuhn K.L."/>
            <person name="Dickey A.M."/>
            <person name="Bono J.L."/>
            <person name="Clawson M.L."/>
        </authorList>
    </citation>
    <scope>NUCLEOTIDE SEQUENCE</scope>
    <source>
        <strain evidence="2">SAM102599</strain>
        <strain evidence="3 5">SAM57978</strain>
    </source>
</reference>
<evidence type="ECO:0000313" key="6">
    <source>
        <dbReference type="Proteomes" id="UP001163632"/>
    </source>
</evidence>
<dbReference type="EMBL" id="CP087781">
    <property type="protein sequence ID" value="UZA52478.1"/>
    <property type="molecule type" value="Genomic_DNA"/>
</dbReference>
<accession>A0A2Z4R7W6</accession>
<evidence type="ECO:0000313" key="3">
    <source>
        <dbReference type="EMBL" id="UZA52478.1"/>
    </source>
</evidence>
<gene>
    <name evidence="2" type="ORF">LP092_04470</name>
    <name evidence="3" type="ORF">LP129_04875</name>
    <name evidence="1" type="ORF">NCTC9426_00203</name>
</gene>
<organism evidence="1 4">
    <name type="scientific">Moraxella bovis</name>
    <dbReference type="NCBI Taxonomy" id="476"/>
    <lineage>
        <taxon>Bacteria</taxon>
        <taxon>Pseudomonadati</taxon>
        <taxon>Pseudomonadota</taxon>
        <taxon>Gammaproteobacteria</taxon>
        <taxon>Moraxellales</taxon>
        <taxon>Moraxellaceae</taxon>
        <taxon>Moraxella</taxon>
    </lineage>
</organism>
<evidence type="ECO:0000313" key="5">
    <source>
        <dbReference type="Proteomes" id="UP001163283"/>
    </source>
</evidence>
<dbReference type="KEGG" id="mboi:DQF64_06055"/>
<name>A0A2Z4R7W6_MORBO</name>
<dbReference type="RefSeq" id="WP_112742174.1">
    <property type="nucleotide sequence ID" value="NZ_CP030241.1"/>
</dbReference>
<dbReference type="CDD" id="cd08054">
    <property type="entry name" value="gp6"/>
    <property type="match status" value="1"/>
</dbReference>
<dbReference type="AlphaFoldDB" id="A0A2Z4R7W6"/>
<dbReference type="Proteomes" id="UP000254133">
    <property type="component" value="Unassembled WGS sequence"/>
</dbReference>
<protein>
    <submittedName>
        <fullName evidence="2">Head-tail connector protein</fullName>
    </submittedName>
    <submittedName>
        <fullName evidence="1">Uncharacterized phage protein (Possible DNA packaging)</fullName>
    </submittedName>
</protein>
<sequence>MTDFATLDEVKHHLRYDDDSNDTVLVIYLQSAEDAVKNYITDEITDKMLPSLKTATLLMVGYLDDNRNAENGAEFGNFLPAPVRQILSPYRTPTF</sequence>
<dbReference type="Proteomes" id="UP001163283">
    <property type="component" value="Chromosome"/>
</dbReference>
<dbReference type="Gene3D" id="1.10.3230.30">
    <property type="entry name" value="Phage gp6-like head-tail connector protein"/>
    <property type="match status" value="1"/>
</dbReference>